<reference evidence="1 2" key="1">
    <citation type="submission" date="2014-06" db="EMBL/GenBank/DDBJ databases">
        <title>Draft genome sequence of iron oxidizing acidophile Leptospirillum ferriphilum DSM14647.</title>
        <authorList>
            <person name="Cardenas J.P."/>
            <person name="Lazcano M."/>
            <person name="Ossandon F.J."/>
            <person name="Corbett M."/>
            <person name="Holmes D.S."/>
            <person name="Watkin E."/>
        </authorList>
    </citation>
    <scope>NUCLEOTIDE SEQUENCE [LARGE SCALE GENOMIC DNA]</scope>
    <source>
        <strain evidence="1 2">DSM 14647</strain>
    </source>
</reference>
<protein>
    <submittedName>
        <fullName evidence="1">Uncharacterized protein</fullName>
    </submittedName>
</protein>
<evidence type="ECO:0000313" key="1">
    <source>
        <dbReference type="EMBL" id="KGA93162.1"/>
    </source>
</evidence>
<name>A0A094WBX0_9BACT</name>
<dbReference type="EMBL" id="JPGK01000008">
    <property type="protein sequence ID" value="KGA93162.1"/>
    <property type="molecule type" value="Genomic_DNA"/>
</dbReference>
<dbReference type="PATRIC" id="fig|178606.4.peg.2111"/>
<gene>
    <name evidence="1" type="ORF">LptCag_1857</name>
</gene>
<dbReference type="Proteomes" id="UP000029452">
    <property type="component" value="Unassembled WGS sequence"/>
</dbReference>
<evidence type="ECO:0000313" key="2">
    <source>
        <dbReference type="Proteomes" id="UP000029452"/>
    </source>
</evidence>
<organism evidence="1 2">
    <name type="scientific">Leptospirillum ferriphilum</name>
    <dbReference type="NCBI Taxonomy" id="178606"/>
    <lineage>
        <taxon>Bacteria</taxon>
        <taxon>Pseudomonadati</taxon>
        <taxon>Nitrospirota</taxon>
        <taxon>Nitrospiria</taxon>
        <taxon>Nitrospirales</taxon>
        <taxon>Nitrospiraceae</taxon>
        <taxon>Leptospirillum</taxon>
    </lineage>
</organism>
<accession>A0A094WBX0</accession>
<comment type="caution">
    <text evidence="1">The sequence shown here is derived from an EMBL/GenBank/DDBJ whole genome shotgun (WGS) entry which is preliminary data.</text>
</comment>
<sequence length="140" mass="14999">MVFPERISSPVQRTGIFRGKDRGYIGAEKKMQEESGRETKQVVRGLDSGLSLSLFGAGIFRGVRSGGDVRHSLSAISLPRHHSPAHDTASVSAAEPVFPVGNSTWNPAVPGHHRFVLSEGFSHRIPSCHPDDPSGGTGVF</sequence>
<dbReference type="AlphaFoldDB" id="A0A094WBX0"/>
<proteinExistence type="predicted"/>